<dbReference type="Gene3D" id="3.40.50.150">
    <property type="entry name" value="Vaccinia Virus protein VP39"/>
    <property type="match status" value="1"/>
</dbReference>
<dbReference type="Pfam" id="PF01564">
    <property type="entry name" value="Spermine_synth"/>
    <property type="match status" value="1"/>
</dbReference>
<evidence type="ECO:0000256" key="5">
    <source>
        <dbReference type="SAM" id="Phobius"/>
    </source>
</evidence>
<keyword evidence="2 4" id="KW-0808">Transferase</keyword>
<keyword evidence="5" id="KW-0812">Transmembrane</keyword>
<feature type="domain" description="PABS" evidence="6">
    <location>
        <begin position="311"/>
        <end position="463"/>
    </location>
</feature>
<accession>A0A1G2HUU9</accession>
<evidence type="ECO:0000256" key="1">
    <source>
        <dbReference type="ARBA" id="ARBA00007867"/>
    </source>
</evidence>
<dbReference type="SUPFAM" id="SSF53335">
    <property type="entry name" value="S-adenosyl-L-methionine-dependent methyltransferases"/>
    <property type="match status" value="1"/>
</dbReference>
<feature type="transmembrane region" description="Helical" evidence="5">
    <location>
        <begin position="40"/>
        <end position="59"/>
    </location>
</feature>
<evidence type="ECO:0000256" key="2">
    <source>
        <dbReference type="ARBA" id="ARBA00022679"/>
    </source>
</evidence>
<name>A0A1G2HUU9_9BACT</name>
<dbReference type="GO" id="GO:0010487">
    <property type="term" value="F:thermospermine synthase activity"/>
    <property type="evidence" value="ECO:0007669"/>
    <property type="project" value="TreeGrafter"/>
</dbReference>
<proteinExistence type="inferred from homology"/>
<evidence type="ECO:0000313" key="8">
    <source>
        <dbReference type="Proteomes" id="UP000178774"/>
    </source>
</evidence>
<dbReference type="NCBIfam" id="NF037959">
    <property type="entry name" value="MFS_SpdSyn"/>
    <property type="match status" value="1"/>
</dbReference>
<comment type="caution">
    <text evidence="7">The sequence shown here is derived from an EMBL/GenBank/DDBJ whole genome shotgun (WGS) entry which is preliminary data.</text>
</comment>
<comment type="similarity">
    <text evidence="1">Belongs to the spermidine/spermine synthase family.</text>
</comment>
<gene>
    <name evidence="7" type="ORF">A2822_04555</name>
</gene>
<dbReference type="PROSITE" id="PS51006">
    <property type="entry name" value="PABS_2"/>
    <property type="match status" value="1"/>
</dbReference>
<keyword evidence="5" id="KW-0472">Membrane</keyword>
<evidence type="ECO:0000256" key="4">
    <source>
        <dbReference type="PROSITE-ProRule" id="PRU00354"/>
    </source>
</evidence>
<dbReference type="InterPro" id="IPR029063">
    <property type="entry name" value="SAM-dependent_MTases_sf"/>
</dbReference>
<feature type="transmembrane region" description="Helical" evidence="5">
    <location>
        <begin position="7"/>
        <end position="28"/>
    </location>
</feature>
<feature type="transmembrane region" description="Helical" evidence="5">
    <location>
        <begin position="148"/>
        <end position="170"/>
    </location>
</feature>
<feature type="transmembrane region" description="Helical" evidence="5">
    <location>
        <begin position="176"/>
        <end position="195"/>
    </location>
</feature>
<dbReference type="GO" id="GO:0006596">
    <property type="term" value="P:polyamine biosynthetic process"/>
    <property type="evidence" value="ECO:0007669"/>
    <property type="project" value="UniProtKB-UniRule"/>
</dbReference>
<feature type="transmembrane region" description="Helical" evidence="5">
    <location>
        <begin position="110"/>
        <end position="136"/>
    </location>
</feature>
<feature type="transmembrane region" description="Helical" evidence="5">
    <location>
        <begin position="71"/>
        <end position="90"/>
    </location>
</feature>
<feature type="transmembrane region" description="Helical" evidence="5">
    <location>
        <begin position="202"/>
        <end position="220"/>
    </location>
</feature>
<dbReference type="PANTHER" id="PTHR43317">
    <property type="entry name" value="THERMOSPERMINE SYNTHASE ACAULIS5"/>
    <property type="match status" value="1"/>
</dbReference>
<organism evidence="7 8">
    <name type="scientific">Candidatus Staskawiczbacteria bacterium RIFCSPHIGHO2_01_FULL_41_41</name>
    <dbReference type="NCBI Taxonomy" id="1802203"/>
    <lineage>
        <taxon>Bacteria</taxon>
        <taxon>Candidatus Staskawicziibacteriota</taxon>
    </lineage>
</organism>
<evidence type="ECO:0000259" key="6">
    <source>
        <dbReference type="PROSITE" id="PS51006"/>
    </source>
</evidence>
<dbReference type="Proteomes" id="UP000178774">
    <property type="component" value="Unassembled WGS sequence"/>
</dbReference>
<sequence length="523" mass="57345">MKNLKDLFLLASVFVTGSAVLVIEIIAIRMLSPHYGNTMYATSSVIGVILAALSVGYYAGGIIADKHPRRGVFYAIIFVSGITVMVMQAASKVILPFFGTLFSITQGPLISSLFLFFVPAFLLATLSPIAIKLYSATDENLGQRAGKIFFWSTLGSINGSLLTGFFLIPFFGIDTIVMATGAVLSLWACLGFAWHSTGHKKIILLLAGAGMICLSLYYFSAAGVPKPAGIVYQKDGLYEKIIIQDGMWGGRSTRFLFQDRSYSAAMYLDSLGHSPSGRSQTGEASDLVFDYTKYYSLYQLINPGATTAFAIGGGGYSIPKALLQDSPAMRVDVAEIEPSLHEIAKTYFNLPATDRLQHYAQDGRRFLKTTNKKYGIIIGDAYYSLFSIPIHLATQEFFALAKSKLEDNGVFIGNFVGYLDAKNPSFIASEIKTFKSVFENSYFFAVQAPDAPSSQNIIFLGINGNKTIDFQSPAVAKNTNPILKNLGLHQIDMAQIDFSKHREITDNYAPVEYLVSKIINRWQ</sequence>
<dbReference type="PANTHER" id="PTHR43317:SF1">
    <property type="entry name" value="THERMOSPERMINE SYNTHASE ACAULIS5"/>
    <property type="match status" value="1"/>
</dbReference>
<dbReference type="InterPro" id="IPR030374">
    <property type="entry name" value="PABS"/>
</dbReference>
<keyword evidence="5" id="KW-1133">Transmembrane helix</keyword>
<dbReference type="EMBL" id="MHOP01000006">
    <property type="protein sequence ID" value="OGZ66304.1"/>
    <property type="molecule type" value="Genomic_DNA"/>
</dbReference>
<protein>
    <recommendedName>
        <fullName evidence="6">PABS domain-containing protein</fullName>
    </recommendedName>
</protein>
<feature type="active site" description="Proton acceptor" evidence="4">
    <location>
        <position position="380"/>
    </location>
</feature>
<evidence type="ECO:0000313" key="7">
    <source>
        <dbReference type="EMBL" id="OGZ66304.1"/>
    </source>
</evidence>
<keyword evidence="3 4" id="KW-0620">Polyamine biosynthesis</keyword>
<evidence type="ECO:0000256" key="3">
    <source>
        <dbReference type="ARBA" id="ARBA00023115"/>
    </source>
</evidence>
<reference evidence="7 8" key="1">
    <citation type="journal article" date="2016" name="Nat. Commun.">
        <title>Thousands of microbial genomes shed light on interconnected biogeochemical processes in an aquifer system.</title>
        <authorList>
            <person name="Anantharaman K."/>
            <person name="Brown C.T."/>
            <person name="Hug L.A."/>
            <person name="Sharon I."/>
            <person name="Castelle C.J."/>
            <person name="Probst A.J."/>
            <person name="Thomas B.C."/>
            <person name="Singh A."/>
            <person name="Wilkins M.J."/>
            <person name="Karaoz U."/>
            <person name="Brodie E.L."/>
            <person name="Williams K.H."/>
            <person name="Hubbard S.S."/>
            <person name="Banfield J.F."/>
        </authorList>
    </citation>
    <scope>NUCLEOTIDE SEQUENCE [LARGE SCALE GENOMIC DNA]</scope>
</reference>
<dbReference type="AlphaFoldDB" id="A0A1G2HUU9"/>